<gene>
    <name evidence="5" type="ORF">M153_3180008027</name>
</gene>
<dbReference type="Gene3D" id="3.90.530.10">
    <property type="entry name" value="XPA C-terminal domain"/>
    <property type="match status" value="1"/>
</dbReference>
<dbReference type="GO" id="GO:0070914">
    <property type="term" value="P:UV-damage excision repair"/>
    <property type="evidence" value="ECO:0007669"/>
    <property type="project" value="TreeGrafter"/>
</dbReference>
<evidence type="ECO:0000259" key="4">
    <source>
        <dbReference type="Pfam" id="PF05181"/>
    </source>
</evidence>
<dbReference type="SUPFAM" id="SSF46955">
    <property type="entry name" value="Putative DNA-binding domain"/>
    <property type="match status" value="1"/>
</dbReference>
<dbReference type="InterPro" id="IPR022656">
    <property type="entry name" value="XPA_C"/>
</dbReference>
<evidence type="ECO:0000313" key="5">
    <source>
        <dbReference type="EMBL" id="KRH94257.1"/>
    </source>
</evidence>
<sequence>MDRGFLEDKEKKQKKLRQNEEKDLILPIKDNEKCQYCDSLRLDMEIQKNFNQNICYDCKFSRLHLITKTTAMKDFLLTDEELAKLPFLPRPNPRSGIWRDMQLYDIEQVKAKAIERFGSLDEVKKEKNRRIITVFDRKKKKVREKVKDLRKKTLVDTKMTTPKHIHDFIDQKNGQAKCECGMTIDFENMLSDDD</sequence>
<dbReference type="InterPro" id="IPR000465">
    <property type="entry name" value="XPA/RAD14"/>
</dbReference>
<reference evidence="5 6" key="1">
    <citation type="submission" date="2015-07" db="EMBL/GenBank/DDBJ databases">
        <title>The genome of Pseudoloma neurophilia, a relevant intracellular parasite of the zebrafish.</title>
        <authorList>
            <person name="Ndikumana S."/>
            <person name="Pelin A."/>
            <person name="Sanders J."/>
            <person name="Corradi N."/>
        </authorList>
    </citation>
    <scope>NUCLEOTIDE SEQUENCE [LARGE SCALE GENOMIC DNA]</scope>
    <source>
        <strain evidence="5 6">MK1</strain>
    </source>
</reference>
<keyword evidence="6" id="KW-1185">Reference proteome</keyword>
<dbReference type="VEuPathDB" id="MicrosporidiaDB:M153_3180008027"/>
<evidence type="ECO:0000256" key="1">
    <source>
        <dbReference type="ARBA" id="ARBA00004123"/>
    </source>
</evidence>
<keyword evidence="3" id="KW-0539">Nucleus</keyword>
<dbReference type="Pfam" id="PF05181">
    <property type="entry name" value="XPA_C"/>
    <property type="match status" value="1"/>
</dbReference>
<comment type="subcellular location">
    <subcellularLocation>
        <location evidence="1">Nucleus</location>
    </subcellularLocation>
</comment>
<evidence type="ECO:0000256" key="3">
    <source>
        <dbReference type="ARBA" id="ARBA00023242"/>
    </source>
</evidence>
<dbReference type="EMBL" id="LGUB01000106">
    <property type="protein sequence ID" value="KRH94257.1"/>
    <property type="molecule type" value="Genomic_DNA"/>
</dbReference>
<organism evidence="5 6">
    <name type="scientific">Pseudoloma neurophilia</name>
    <dbReference type="NCBI Taxonomy" id="146866"/>
    <lineage>
        <taxon>Eukaryota</taxon>
        <taxon>Fungi</taxon>
        <taxon>Fungi incertae sedis</taxon>
        <taxon>Microsporidia</taxon>
        <taxon>Pseudoloma</taxon>
    </lineage>
</organism>
<evidence type="ECO:0000313" key="6">
    <source>
        <dbReference type="Proteomes" id="UP000051530"/>
    </source>
</evidence>
<dbReference type="PANTHER" id="PTHR10142:SF0">
    <property type="entry name" value="DNA REPAIR PROTEIN COMPLEMENTING XP-A CELLS"/>
    <property type="match status" value="1"/>
</dbReference>
<comment type="caution">
    <text evidence="5">The sequence shown here is derived from an EMBL/GenBank/DDBJ whole genome shotgun (WGS) entry which is preliminary data.</text>
</comment>
<proteinExistence type="predicted"/>
<dbReference type="GO" id="GO:0003684">
    <property type="term" value="F:damaged DNA binding"/>
    <property type="evidence" value="ECO:0007669"/>
    <property type="project" value="InterPro"/>
</dbReference>
<dbReference type="OrthoDB" id="5368863at2759"/>
<dbReference type="InterPro" id="IPR009061">
    <property type="entry name" value="DNA-bd_dom_put_sf"/>
</dbReference>
<dbReference type="GO" id="GO:0000110">
    <property type="term" value="C:nucleotide-excision repair factor 1 complex"/>
    <property type="evidence" value="ECO:0007669"/>
    <property type="project" value="TreeGrafter"/>
</dbReference>
<evidence type="ECO:0000256" key="2">
    <source>
        <dbReference type="ARBA" id="ARBA00022833"/>
    </source>
</evidence>
<dbReference type="GO" id="GO:0000715">
    <property type="term" value="P:nucleotide-excision repair, DNA damage recognition"/>
    <property type="evidence" value="ECO:0007669"/>
    <property type="project" value="TreeGrafter"/>
</dbReference>
<dbReference type="InterPro" id="IPR037129">
    <property type="entry name" value="XPA_sf"/>
</dbReference>
<accession>A0A0R0M577</accession>
<dbReference type="GO" id="GO:0006284">
    <property type="term" value="P:base-excision repair"/>
    <property type="evidence" value="ECO:0007669"/>
    <property type="project" value="TreeGrafter"/>
</dbReference>
<feature type="domain" description="XPA C-terminal" evidence="4">
    <location>
        <begin position="63"/>
        <end position="109"/>
    </location>
</feature>
<keyword evidence="2" id="KW-0862">Zinc</keyword>
<dbReference type="Proteomes" id="UP000051530">
    <property type="component" value="Unassembled WGS sequence"/>
</dbReference>
<dbReference type="GO" id="GO:1901255">
    <property type="term" value="P:nucleotide-excision repair involved in interstrand cross-link repair"/>
    <property type="evidence" value="ECO:0007669"/>
    <property type="project" value="TreeGrafter"/>
</dbReference>
<name>A0A0R0M577_9MICR</name>
<dbReference type="AlphaFoldDB" id="A0A0R0M577"/>
<protein>
    <submittedName>
        <fullName evidence="5">DNA excision repair protein XPA/XPAC/RAD14</fullName>
    </submittedName>
</protein>
<dbReference type="PANTHER" id="PTHR10142">
    <property type="entry name" value="DNA REPAIR PROTEIN COMPLEMENTING XP-A CELLS"/>
    <property type="match status" value="1"/>
</dbReference>